<name>A0ABZ1Q5I7_9ACTN</name>
<dbReference type="GeneID" id="95495311"/>
<proteinExistence type="predicted"/>
<dbReference type="Proteomes" id="UP001432312">
    <property type="component" value="Chromosome"/>
</dbReference>
<feature type="transmembrane region" description="Helical" evidence="2">
    <location>
        <begin position="47"/>
        <end position="69"/>
    </location>
</feature>
<reference evidence="3" key="1">
    <citation type="submission" date="2022-10" db="EMBL/GenBank/DDBJ databases">
        <title>The complete genomes of actinobacterial strains from the NBC collection.</title>
        <authorList>
            <person name="Joergensen T.S."/>
            <person name="Alvarez Arevalo M."/>
            <person name="Sterndorff E.B."/>
            <person name="Faurdal D."/>
            <person name="Vuksanovic O."/>
            <person name="Mourched A.-S."/>
            <person name="Charusanti P."/>
            <person name="Shaw S."/>
            <person name="Blin K."/>
            <person name="Weber T."/>
        </authorList>
    </citation>
    <scope>NUCLEOTIDE SEQUENCE</scope>
    <source>
        <strain evidence="3">NBC_00303</strain>
    </source>
</reference>
<feature type="region of interest" description="Disordered" evidence="1">
    <location>
        <begin position="76"/>
        <end position="139"/>
    </location>
</feature>
<dbReference type="RefSeq" id="WP_266494958.1">
    <property type="nucleotide sequence ID" value="NZ_CP108036.1"/>
</dbReference>
<evidence type="ECO:0000313" key="4">
    <source>
        <dbReference type="Proteomes" id="UP001432312"/>
    </source>
</evidence>
<sequence>MILILGLIILIAAAVVGLAGVFGNTGVGHQLGAGGDFSIFGYHATGSTGSLFLTGIIVGAVALLGLTLVMMGARRSARRSAQSRQGRRASRREAAVADREHDDLIQQRDDADARAESSAPVAETPRDRGRWFGHRAAHR</sequence>
<evidence type="ECO:0000256" key="1">
    <source>
        <dbReference type="SAM" id="MobiDB-lite"/>
    </source>
</evidence>
<keyword evidence="2" id="KW-0812">Transmembrane</keyword>
<accession>A0ABZ1Q5I7</accession>
<organism evidence="3 4">
    <name type="scientific">Streptomyces erythrochromogenes</name>
    <dbReference type="NCBI Taxonomy" id="285574"/>
    <lineage>
        <taxon>Bacteria</taxon>
        <taxon>Bacillati</taxon>
        <taxon>Actinomycetota</taxon>
        <taxon>Actinomycetes</taxon>
        <taxon>Kitasatosporales</taxon>
        <taxon>Streptomycetaceae</taxon>
        <taxon>Streptomyces</taxon>
    </lineage>
</organism>
<feature type="compositionally biased region" description="Basic and acidic residues" evidence="1">
    <location>
        <begin position="91"/>
        <end position="115"/>
    </location>
</feature>
<dbReference type="EMBL" id="CP108036">
    <property type="protein sequence ID" value="WUN77864.1"/>
    <property type="molecule type" value="Genomic_DNA"/>
</dbReference>
<keyword evidence="2" id="KW-1133">Transmembrane helix</keyword>
<keyword evidence="4" id="KW-1185">Reference proteome</keyword>
<keyword evidence="2" id="KW-0472">Membrane</keyword>
<evidence type="ECO:0000313" key="3">
    <source>
        <dbReference type="EMBL" id="WUN77864.1"/>
    </source>
</evidence>
<protein>
    <submittedName>
        <fullName evidence="3">Uncharacterized protein</fullName>
    </submittedName>
</protein>
<evidence type="ECO:0000256" key="2">
    <source>
        <dbReference type="SAM" id="Phobius"/>
    </source>
</evidence>
<gene>
    <name evidence="3" type="ORF">OHA91_04710</name>
</gene>